<dbReference type="EMBL" id="CM055104">
    <property type="protein sequence ID" value="KAJ7533054.1"/>
    <property type="molecule type" value="Genomic_DNA"/>
</dbReference>
<evidence type="ECO:0000313" key="2">
    <source>
        <dbReference type="Proteomes" id="UP001162992"/>
    </source>
</evidence>
<keyword evidence="2" id="KW-1185">Reference proteome</keyword>
<organism evidence="1 2">
    <name type="scientific">Diphasiastrum complanatum</name>
    <name type="common">Issler's clubmoss</name>
    <name type="synonym">Lycopodium complanatum</name>
    <dbReference type="NCBI Taxonomy" id="34168"/>
    <lineage>
        <taxon>Eukaryota</taxon>
        <taxon>Viridiplantae</taxon>
        <taxon>Streptophyta</taxon>
        <taxon>Embryophyta</taxon>
        <taxon>Tracheophyta</taxon>
        <taxon>Lycopodiopsida</taxon>
        <taxon>Lycopodiales</taxon>
        <taxon>Lycopodiaceae</taxon>
        <taxon>Lycopodioideae</taxon>
        <taxon>Diphasiastrum</taxon>
    </lineage>
</organism>
<sequence>MISFFGDLNYLYCWKIYCCPVECAAEGYLGFCGCNILLLRFILHHRGAKFIMGIEIAFYDVETTVPFEQGQKFELLEFAAVVVTTPGLSESCCYSTLIRPSSDLMITHRSVACNGITKDALVDAPTFSQVADSIYTMLHGRVWAGHNIVRFDNMRLKEAFSQIGKPAPEAAGLIDTLPLLREKFGPRAGNMKMASLASFLGLGEQEHRSLSDVRMNLEVLKRCATLLFLLEQESCFPKIFVDVNPAPSSSVLSMEDTVETISTNVSTSAESRSSVTKSETVLWNIKETLCKSTGFISEVTVNNIAEMKGKSRSPHSEEDITGSSSISDVCSRFNSLQLRQPNFTLVENAPHDTNSQRVLLVASTTSEHIDNSASPTTGDLDESFLEAKDVVLTSLIAEEKPSTWGGWKIVLLHQGLPLRIFECRVRVKYSLSDTYAFDSAGNPTFAIAVEPSAQACNIIHMCESLAQKHVALGGISTWRPPLLKREGLDLIRIRIKTLGSGDGAKYTTRFYKKDLTTGALVESSLGSVDAGSFRSFIQPGCLVDVGFSCNVYNFRGFAGLRFVADTIIL</sequence>
<reference evidence="2" key="1">
    <citation type="journal article" date="2024" name="Proc. Natl. Acad. Sci. U.S.A.">
        <title>Extraordinary preservation of gene collinearity over three hundred million years revealed in homosporous lycophytes.</title>
        <authorList>
            <person name="Li C."/>
            <person name="Wickell D."/>
            <person name="Kuo L.Y."/>
            <person name="Chen X."/>
            <person name="Nie B."/>
            <person name="Liao X."/>
            <person name="Peng D."/>
            <person name="Ji J."/>
            <person name="Jenkins J."/>
            <person name="Williams M."/>
            <person name="Shu S."/>
            <person name="Plott C."/>
            <person name="Barry K."/>
            <person name="Rajasekar S."/>
            <person name="Grimwood J."/>
            <person name="Han X."/>
            <person name="Sun S."/>
            <person name="Hou Z."/>
            <person name="He W."/>
            <person name="Dai G."/>
            <person name="Sun C."/>
            <person name="Schmutz J."/>
            <person name="Leebens-Mack J.H."/>
            <person name="Li F.W."/>
            <person name="Wang L."/>
        </authorList>
    </citation>
    <scope>NUCLEOTIDE SEQUENCE [LARGE SCALE GENOMIC DNA]</scope>
    <source>
        <strain evidence="2">cv. PW_Plant_1</strain>
    </source>
</reference>
<evidence type="ECO:0000313" key="1">
    <source>
        <dbReference type="EMBL" id="KAJ7533054.1"/>
    </source>
</evidence>
<proteinExistence type="predicted"/>
<name>A0ACC2BTF7_DIPCM</name>
<protein>
    <submittedName>
        <fullName evidence="1">Uncharacterized protein</fullName>
    </submittedName>
</protein>
<accession>A0ACC2BTF7</accession>
<comment type="caution">
    <text evidence="1">The sequence shown here is derived from an EMBL/GenBank/DDBJ whole genome shotgun (WGS) entry which is preliminary data.</text>
</comment>
<dbReference type="Proteomes" id="UP001162992">
    <property type="component" value="Chromosome 13"/>
</dbReference>
<gene>
    <name evidence="1" type="ORF">O6H91_13G031100</name>
</gene>